<dbReference type="OrthoDB" id="1938712at2759"/>
<sequence length="178" mass="20178">MSEAIVSVGKLGSLIAHFQAQPTLINHIIQAQQEDTMLRKLAKERLVGLLNPLPVPEWKWKHVTMDFLFGLPHTSSGYDDIWVIVDRLTKTTRFLPVKITFTLDKLTNLYVDKIVSAYGAPMSIVLQGYLKVLVEFTTNLGYQVIFQYHISSSDKWLVKMNHPDFGEYALGLCVIVQG</sequence>
<dbReference type="Proteomes" id="UP000321393">
    <property type="component" value="Unassembled WGS sequence"/>
</dbReference>
<dbReference type="InterPro" id="IPR012337">
    <property type="entry name" value="RNaseH-like_sf"/>
</dbReference>
<evidence type="ECO:0000313" key="3">
    <source>
        <dbReference type="Proteomes" id="UP000321393"/>
    </source>
</evidence>
<accession>A0A5A7VDL7</accession>
<protein>
    <submittedName>
        <fullName evidence="1">Integrase, catalytic core</fullName>
    </submittedName>
</protein>
<evidence type="ECO:0000313" key="2">
    <source>
        <dbReference type="EMBL" id="TYK13772.1"/>
    </source>
</evidence>
<name>A0A5A7VDL7_CUCMM</name>
<dbReference type="PANTHER" id="PTHR45835">
    <property type="entry name" value="YALI0A06105P"/>
    <property type="match status" value="1"/>
</dbReference>
<dbReference type="GO" id="GO:0003676">
    <property type="term" value="F:nucleic acid binding"/>
    <property type="evidence" value="ECO:0007669"/>
    <property type="project" value="InterPro"/>
</dbReference>
<dbReference type="PANTHER" id="PTHR45835:SF99">
    <property type="entry name" value="CHROMO DOMAIN-CONTAINING PROTEIN-RELATED"/>
    <property type="match status" value="1"/>
</dbReference>
<organism evidence="1 3">
    <name type="scientific">Cucumis melo var. makuwa</name>
    <name type="common">Oriental melon</name>
    <dbReference type="NCBI Taxonomy" id="1194695"/>
    <lineage>
        <taxon>Eukaryota</taxon>
        <taxon>Viridiplantae</taxon>
        <taxon>Streptophyta</taxon>
        <taxon>Embryophyta</taxon>
        <taxon>Tracheophyta</taxon>
        <taxon>Spermatophyta</taxon>
        <taxon>Magnoliopsida</taxon>
        <taxon>eudicotyledons</taxon>
        <taxon>Gunneridae</taxon>
        <taxon>Pentapetalae</taxon>
        <taxon>rosids</taxon>
        <taxon>fabids</taxon>
        <taxon>Cucurbitales</taxon>
        <taxon>Cucurbitaceae</taxon>
        <taxon>Benincaseae</taxon>
        <taxon>Cucumis</taxon>
    </lineage>
</organism>
<dbReference type="EMBL" id="SSTD01009754">
    <property type="protein sequence ID" value="TYK13772.1"/>
    <property type="molecule type" value="Genomic_DNA"/>
</dbReference>
<dbReference type="SUPFAM" id="SSF53098">
    <property type="entry name" value="Ribonuclease H-like"/>
    <property type="match status" value="1"/>
</dbReference>
<reference evidence="3 4" key="1">
    <citation type="submission" date="2019-08" db="EMBL/GenBank/DDBJ databases">
        <title>Draft genome sequences of two oriental melons (Cucumis melo L. var makuwa).</title>
        <authorList>
            <person name="Kwon S.-Y."/>
        </authorList>
    </citation>
    <scope>NUCLEOTIDE SEQUENCE [LARGE SCALE GENOMIC DNA]</scope>
    <source>
        <strain evidence="4">cv. Chang Bougi</strain>
        <strain evidence="3">cv. SW 3</strain>
        <tissue evidence="1">Leaf</tissue>
    </source>
</reference>
<dbReference type="Proteomes" id="UP000321947">
    <property type="component" value="Unassembled WGS sequence"/>
</dbReference>
<dbReference type="AlphaFoldDB" id="A0A5A7VDL7"/>
<dbReference type="InterPro" id="IPR036397">
    <property type="entry name" value="RNaseH_sf"/>
</dbReference>
<evidence type="ECO:0000313" key="1">
    <source>
        <dbReference type="EMBL" id="KAA0065748.1"/>
    </source>
</evidence>
<dbReference type="STRING" id="1194695.A0A5A7VDL7"/>
<dbReference type="EMBL" id="SSTE01001190">
    <property type="protein sequence ID" value="KAA0065748.1"/>
    <property type="molecule type" value="Genomic_DNA"/>
</dbReference>
<proteinExistence type="predicted"/>
<comment type="caution">
    <text evidence="1">The sequence shown here is derived from an EMBL/GenBank/DDBJ whole genome shotgun (WGS) entry which is preliminary data.</text>
</comment>
<gene>
    <name evidence="2" type="ORF">E5676_scaffold488G00330</name>
    <name evidence="1" type="ORF">E6C27_scaffold37G00380</name>
</gene>
<dbReference type="Gene3D" id="3.30.420.10">
    <property type="entry name" value="Ribonuclease H-like superfamily/Ribonuclease H"/>
    <property type="match status" value="1"/>
</dbReference>
<evidence type="ECO:0000313" key="4">
    <source>
        <dbReference type="Proteomes" id="UP000321947"/>
    </source>
</evidence>